<dbReference type="Gene3D" id="1.20.120.160">
    <property type="entry name" value="HPT domain"/>
    <property type="match status" value="1"/>
</dbReference>
<evidence type="ECO:0000256" key="4">
    <source>
        <dbReference type="PROSITE-ProRule" id="PRU00169"/>
    </source>
</evidence>
<evidence type="ECO:0000313" key="8">
    <source>
        <dbReference type="Proteomes" id="UP000262917"/>
    </source>
</evidence>
<feature type="modified residue" description="4-aspartylphosphate" evidence="4">
    <location>
        <position position="58"/>
    </location>
</feature>
<organism evidence="7 8">
    <name type="scientific">Cognatiluteimonas weifangensis</name>
    <dbReference type="NCBI Taxonomy" id="2303539"/>
    <lineage>
        <taxon>Bacteria</taxon>
        <taxon>Pseudomonadati</taxon>
        <taxon>Pseudomonadota</taxon>
        <taxon>Gammaproteobacteria</taxon>
        <taxon>Lysobacterales</taxon>
        <taxon>Lysobacteraceae</taxon>
        <taxon>Cognatiluteimonas</taxon>
    </lineage>
</organism>
<dbReference type="InterPro" id="IPR036641">
    <property type="entry name" value="HPT_dom_sf"/>
</dbReference>
<feature type="domain" description="HPt" evidence="6">
    <location>
        <begin position="156"/>
        <end position="245"/>
    </location>
</feature>
<dbReference type="InterPro" id="IPR050595">
    <property type="entry name" value="Bact_response_regulator"/>
</dbReference>
<evidence type="ECO:0000313" key="7">
    <source>
        <dbReference type="EMBL" id="RFP59988.1"/>
    </source>
</evidence>
<dbReference type="PROSITE" id="PS50110">
    <property type="entry name" value="RESPONSE_REGULATORY"/>
    <property type="match status" value="1"/>
</dbReference>
<keyword evidence="2" id="KW-0902">Two-component regulatory system</keyword>
<keyword evidence="1 4" id="KW-0597">Phosphoprotein</keyword>
<dbReference type="GO" id="GO:0004672">
    <property type="term" value="F:protein kinase activity"/>
    <property type="evidence" value="ECO:0007669"/>
    <property type="project" value="UniProtKB-ARBA"/>
</dbReference>
<dbReference type="PROSITE" id="PS50894">
    <property type="entry name" value="HPT"/>
    <property type="match status" value="1"/>
</dbReference>
<dbReference type="AlphaFoldDB" id="A0A372DK61"/>
<gene>
    <name evidence="7" type="ORF">D0Y53_09610</name>
</gene>
<dbReference type="SUPFAM" id="SSF52172">
    <property type="entry name" value="CheY-like"/>
    <property type="match status" value="1"/>
</dbReference>
<dbReference type="PANTHER" id="PTHR44591">
    <property type="entry name" value="STRESS RESPONSE REGULATOR PROTEIN 1"/>
    <property type="match status" value="1"/>
</dbReference>
<feature type="modified residue" description="Phosphohistidine" evidence="3">
    <location>
        <position position="195"/>
    </location>
</feature>
<keyword evidence="8" id="KW-1185">Reference proteome</keyword>
<evidence type="ECO:0000259" key="5">
    <source>
        <dbReference type="PROSITE" id="PS50110"/>
    </source>
</evidence>
<evidence type="ECO:0000256" key="3">
    <source>
        <dbReference type="PROSITE-ProRule" id="PRU00110"/>
    </source>
</evidence>
<evidence type="ECO:0000256" key="1">
    <source>
        <dbReference type="ARBA" id="ARBA00022553"/>
    </source>
</evidence>
<dbReference type="RefSeq" id="WP_117202997.1">
    <property type="nucleotide sequence ID" value="NZ_JBHTBK010000020.1"/>
</dbReference>
<dbReference type="SUPFAM" id="SSF47226">
    <property type="entry name" value="Histidine-containing phosphotransfer domain, HPT domain"/>
    <property type="match status" value="1"/>
</dbReference>
<comment type="caution">
    <text evidence="7">The sequence shown here is derived from an EMBL/GenBank/DDBJ whole genome shotgun (WGS) entry which is preliminary data.</text>
</comment>
<sequence length="245" mass="24964">MKPTTRPRILLVEDDPVSRAFLSAALEALPAQVDAAASCGQARQCVQVMPDHALWLIDAHLPDGGGAELLASLRAAAPRTPALAHTASTQRADLDALLAAGFLEVLVKPIAARALQGAVGRVLGLAPAPADEVAPAPCGKLPDWDDAAALAALKGEPAHVAALRRLFLGELPGQRQAVAAALAAGAVDRAGSELHRLRASCGFVGAARLGAAVQALQAAPHSDAARRRFEEAADDLLAAAATAAR</sequence>
<dbReference type="PANTHER" id="PTHR44591:SF21">
    <property type="entry name" value="TWO-COMPONENT RESPONSE REGULATOR"/>
    <property type="match status" value="1"/>
</dbReference>
<dbReference type="Gene3D" id="3.40.50.2300">
    <property type="match status" value="1"/>
</dbReference>
<dbReference type="Proteomes" id="UP000262917">
    <property type="component" value="Unassembled WGS sequence"/>
</dbReference>
<dbReference type="InterPro" id="IPR001789">
    <property type="entry name" value="Sig_transdc_resp-reg_receiver"/>
</dbReference>
<dbReference type="InterPro" id="IPR008207">
    <property type="entry name" value="Sig_transdc_His_kin_Hpt_dom"/>
</dbReference>
<protein>
    <submittedName>
        <fullName evidence="7">Response regulator</fullName>
    </submittedName>
</protein>
<evidence type="ECO:0000256" key="2">
    <source>
        <dbReference type="ARBA" id="ARBA00023012"/>
    </source>
</evidence>
<name>A0A372DK61_9GAMM</name>
<accession>A0A372DK61</accession>
<dbReference type="EMBL" id="QVPD01000009">
    <property type="protein sequence ID" value="RFP59988.1"/>
    <property type="molecule type" value="Genomic_DNA"/>
</dbReference>
<dbReference type="CDD" id="cd00156">
    <property type="entry name" value="REC"/>
    <property type="match status" value="1"/>
</dbReference>
<proteinExistence type="predicted"/>
<feature type="domain" description="Response regulatory" evidence="5">
    <location>
        <begin position="8"/>
        <end position="123"/>
    </location>
</feature>
<dbReference type="Pfam" id="PF01627">
    <property type="entry name" value="Hpt"/>
    <property type="match status" value="1"/>
</dbReference>
<dbReference type="GO" id="GO:0000160">
    <property type="term" value="P:phosphorelay signal transduction system"/>
    <property type="evidence" value="ECO:0007669"/>
    <property type="project" value="UniProtKB-KW"/>
</dbReference>
<evidence type="ECO:0000259" key="6">
    <source>
        <dbReference type="PROSITE" id="PS50894"/>
    </source>
</evidence>
<reference evidence="7 8" key="1">
    <citation type="submission" date="2018-08" db="EMBL/GenBank/DDBJ databases">
        <title>Lysobacter weifangensis sp. nov., a new member of the family 'Xanthomonadaceae', isolated from soil in a farmland.</title>
        <authorList>
            <person name="Zhao H."/>
        </authorList>
    </citation>
    <scope>NUCLEOTIDE SEQUENCE [LARGE SCALE GENOMIC DNA]</scope>
    <source>
        <strain evidence="7 8">WF-2</strain>
    </source>
</reference>
<dbReference type="SMART" id="SM00448">
    <property type="entry name" value="REC"/>
    <property type="match status" value="1"/>
</dbReference>
<dbReference type="OrthoDB" id="5966285at2"/>
<dbReference type="Pfam" id="PF00072">
    <property type="entry name" value="Response_reg"/>
    <property type="match status" value="1"/>
</dbReference>
<dbReference type="InterPro" id="IPR011006">
    <property type="entry name" value="CheY-like_superfamily"/>
</dbReference>